<sequence length="98" mass="10302">MYIRYRVMLLVAALVAGAAVVNLLTGDVDAFEERTGLFAFLGTLIIDGIVLLAGVLAAIYAASVFFPRRWGEKAGPVGAIVAALVAAFCFRVLWLGGA</sequence>
<comment type="caution">
    <text evidence="2">The sequence shown here is derived from an EMBL/GenBank/DDBJ whole genome shotgun (WGS) entry which is preliminary data.</text>
</comment>
<feature type="transmembrane region" description="Helical" evidence="1">
    <location>
        <begin position="36"/>
        <end position="62"/>
    </location>
</feature>
<dbReference type="RefSeq" id="WP_168044342.1">
    <property type="nucleotide sequence ID" value="NZ_JAAEDK010000008.1"/>
</dbReference>
<evidence type="ECO:0000313" key="3">
    <source>
        <dbReference type="EMBL" id="NKE20286.1"/>
    </source>
</evidence>
<proteinExistence type="predicted"/>
<dbReference type="Proteomes" id="UP000746741">
    <property type="component" value="Unassembled WGS sequence"/>
</dbReference>
<reference evidence="2" key="3">
    <citation type="journal article" date="2021" name="Syst. Appl. Microbiol.">
        <title>Roseomonas hellenica sp. nov., isolated from roots of wild-growing Alkanna tinctoria.</title>
        <authorList>
            <person name="Rat A."/>
            <person name="Naranjo H.D."/>
            <person name="Lebbe L."/>
            <person name="Cnockaert M."/>
            <person name="Krigas N."/>
            <person name="Grigoriadou K."/>
            <person name="Maloupa E."/>
            <person name="Willems A."/>
        </authorList>
    </citation>
    <scope>NUCLEOTIDE SEQUENCE</scope>
    <source>
        <strain evidence="2">LMG 31161</strain>
    </source>
</reference>
<keyword evidence="1" id="KW-0812">Transmembrane</keyword>
<keyword evidence="1" id="KW-1133">Transmembrane helix</keyword>
<gene>
    <name evidence="3" type="ORF">GWK15_25245</name>
    <name evidence="2" type="ORF">GXW75_04565</name>
</gene>
<accession>A0A9X9WDV2</accession>
<dbReference type="AlphaFoldDB" id="A0A9X9WDV2"/>
<evidence type="ECO:0000256" key="1">
    <source>
        <dbReference type="SAM" id="Phobius"/>
    </source>
</evidence>
<dbReference type="EMBL" id="JAAEDK010000008">
    <property type="protein sequence ID" value="MBR0658512.1"/>
    <property type="molecule type" value="Genomic_DNA"/>
</dbReference>
<name>A0A9X9WDV2_9PROT</name>
<keyword evidence="1" id="KW-0472">Membrane</keyword>
<protein>
    <submittedName>
        <fullName evidence="2">Uncharacterized protein</fullName>
    </submittedName>
</protein>
<reference evidence="3 4" key="2">
    <citation type="submission" date="2020-02" db="EMBL/GenBank/DDBJ databases">
        <authorList>
            <person name="Sun Q."/>
            <person name="Inoue M."/>
        </authorList>
    </citation>
    <scope>NUCLEOTIDE SEQUENCE [LARGE SCALE GENOMIC DNA]</scope>
    <source>
        <strain evidence="3 4">KCTC 22478</strain>
    </source>
</reference>
<reference evidence="2" key="1">
    <citation type="submission" date="2020-01" db="EMBL/GenBank/DDBJ databases">
        <authorList>
            <person name="Rat A."/>
        </authorList>
    </citation>
    <scope>NUCLEOTIDE SEQUENCE</scope>
    <source>
        <strain evidence="2">LMG 31161</strain>
    </source>
</reference>
<keyword evidence="4" id="KW-1185">Reference proteome</keyword>
<organism evidence="2 5">
    <name type="scientific">Neoroseomonas oryzicola</name>
    <dbReference type="NCBI Taxonomy" id="535904"/>
    <lineage>
        <taxon>Bacteria</taxon>
        <taxon>Pseudomonadati</taxon>
        <taxon>Pseudomonadota</taxon>
        <taxon>Alphaproteobacteria</taxon>
        <taxon>Acetobacterales</taxon>
        <taxon>Acetobacteraceae</taxon>
        <taxon>Neoroseomonas</taxon>
    </lineage>
</organism>
<feature type="transmembrane region" description="Helical" evidence="1">
    <location>
        <begin position="74"/>
        <end position="94"/>
    </location>
</feature>
<dbReference type="EMBL" id="JAAVUP010000027">
    <property type="protein sequence ID" value="NKE20286.1"/>
    <property type="molecule type" value="Genomic_DNA"/>
</dbReference>
<dbReference type="Proteomes" id="UP001138708">
    <property type="component" value="Unassembled WGS sequence"/>
</dbReference>
<evidence type="ECO:0000313" key="2">
    <source>
        <dbReference type="EMBL" id="MBR0658512.1"/>
    </source>
</evidence>
<evidence type="ECO:0000313" key="4">
    <source>
        <dbReference type="Proteomes" id="UP000746741"/>
    </source>
</evidence>
<evidence type="ECO:0000313" key="5">
    <source>
        <dbReference type="Proteomes" id="UP001138708"/>
    </source>
</evidence>